<dbReference type="AlphaFoldDB" id="A0A365YCP6"/>
<gene>
    <name evidence="3" type="ORF">C1H84_13205</name>
    <name evidence="2" type="ORF">GT020_07885</name>
</gene>
<dbReference type="Proteomes" id="UP000252167">
    <property type="component" value="Unassembled WGS sequence"/>
</dbReference>
<evidence type="ECO:0000259" key="1">
    <source>
        <dbReference type="Pfam" id="PF18029"/>
    </source>
</evidence>
<evidence type="ECO:0000313" key="2">
    <source>
        <dbReference type="EMBL" id="NAZ15986.1"/>
    </source>
</evidence>
<sequence length="121" mass="13391">MSVVISEIAIDCKNPMLVAKFWCEVLGYEVREEAAGLVTIGRRGDGSNEAVICFAQVPEEKSIKNRMHLDLRPQGSSQQDEVDRVLALGAQYADVGQRDDEDWVVLYDPEGNEFCVLSGSI</sequence>
<organism evidence="3 4">
    <name type="scientific">Glutamicibacter soli</name>
    <dbReference type="NCBI Taxonomy" id="453836"/>
    <lineage>
        <taxon>Bacteria</taxon>
        <taxon>Bacillati</taxon>
        <taxon>Actinomycetota</taxon>
        <taxon>Actinomycetes</taxon>
        <taxon>Micrococcales</taxon>
        <taxon>Micrococcaceae</taxon>
        <taxon>Glutamicibacter</taxon>
    </lineage>
</organism>
<dbReference type="PANTHER" id="PTHR35908">
    <property type="entry name" value="HYPOTHETICAL FUSION PROTEIN"/>
    <property type="match status" value="1"/>
</dbReference>
<dbReference type="InterPro" id="IPR029068">
    <property type="entry name" value="Glyas_Bleomycin-R_OHBP_Dase"/>
</dbReference>
<dbReference type="RefSeq" id="WP_047118070.1">
    <property type="nucleotide sequence ID" value="NZ_CM125969.1"/>
</dbReference>
<keyword evidence="4" id="KW-1185">Reference proteome</keyword>
<dbReference type="PANTHER" id="PTHR35908:SF1">
    <property type="entry name" value="CONSERVED PROTEIN"/>
    <property type="match status" value="1"/>
</dbReference>
<evidence type="ECO:0000313" key="5">
    <source>
        <dbReference type="Proteomes" id="UP000477543"/>
    </source>
</evidence>
<feature type="domain" description="Glyoxalase-like" evidence="1">
    <location>
        <begin position="8"/>
        <end position="117"/>
    </location>
</feature>
<dbReference type="EMBL" id="WYDN01000005">
    <property type="protein sequence ID" value="NAZ15986.1"/>
    <property type="molecule type" value="Genomic_DNA"/>
</dbReference>
<dbReference type="EMBL" id="POAF01000006">
    <property type="protein sequence ID" value="RBM00080.1"/>
    <property type="molecule type" value="Genomic_DNA"/>
</dbReference>
<proteinExistence type="predicted"/>
<dbReference type="SUPFAM" id="SSF54593">
    <property type="entry name" value="Glyoxalase/Bleomycin resistance protein/Dihydroxybiphenyl dioxygenase"/>
    <property type="match status" value="1"/>
</dbReference>
<dbReference type="Pfam" id="PF18029">
    <property type="entry name" value="Glyoxalase_6"/>
    <property type="match status" value="1"/>
</dbReference>
<comment type="caution">
    <text evidence="3">The sequence shown here is derived from an EMBL/GenBank/DDBJ whole genome shotgun (WGS) entry which is preliminary data.</text>
</comment>
<protein>
    <submittedName>
        <fullName evidence="3">VOC family protein</fullName>
    </submittedName>
</protein>
<evidence type="ECO:0000313" key="4">
    <source>
        <dbReference type="Proteomes" id="UP000252167"/>
    </source>
</evidence>
<dbReference type="Gene3D" id="3.10.180.10">
    <property type="entry name" value="2,3-Dihydroxybiphenyl 1,2-Dioxygenase, domain 1"/>
    <property type="match status" value="1"/>
</dbReference>
<name>A0A365YCP6_9MICC</name>
<reference evidence="3 4" key="1">
    <citation type="submission" date="2018-01" db="EMBL/GenBank/DDBJ databases">
        <title>Glutamicibacter soli strain NHPC-3 Whole genome sequence and assembly.</title>
        <authorList>
            <person name="Choudhury P."/>
            <person name="Gupta D."/>
            <person name="Sengupta K."/>
            <person name="Jawed A."/>
            <person name="Sultana N."/>
            <person name="Saha P."/>
        </authorList>
    </citation>
    <scope>NUCLEOTIDE SEQUENCE [LARGE SCALE GENOMIC DNA]</scope>
    <source>
        <strain evidence="3 4">NHPC-3</strain>
    </source>
</reference>
<dbReference type="CDD" id="cd06587">
    <property type="entry name" value="VOC"/>
    <property type="match status" value="1"/>
</dbReference>
<evidence type="ECO:0000313" key="3">
    <source>
        <dbReference type="EMBL" id="RBM00080.1"/>
    </source>
</evidence>
<reference evidence="2 5" key="2">
    <citation type="submission" date="2020-01" db="EMBL/GenBank/DDBJ databases">
        <title>Glutamicibacter soli M275.</title>
        <authorList>
            <person name="Meng X."/>
        </authorList>
    </citation>
    <scope>NUCLEOTIDE SEQUENCE [LARGE SCALE GENOMIC DNA]</scope>
    <source>
        <strain evidence="2 5">M275</strain>
    </source>
</reference>
<dbReference type="Proteomes" id="UP000477543">
    <property type="component" value="Unassembled WGS sequence"/>
</dbReference>
<dbReference type="InterPro" id="IPR041581">
    <property type="entry name" value="Glyoxalase_6"/>
</dbReference>
<accession>A0A365YCP6</accession>